<dbReference type="EMBL" id="JABBWG010000095">
    <property type="protein sequence ID" value="KAG1801250.1"/>
    <property type="molecule type" value="Genomic_DNA"/>
</dbReference>
<reference evidence="2" key="1">
    <citation type="journal article" date="2020" name="New Phytol.">
        <title>Comparative genomics reveals dynamic genome evolution in host specialist ectomycorrhizal fungi.</title>
        <authorList>
            <person name="Lofgren L.A."/>
            <person name="Nguyen N.H."/>
            <person name="Vilgalys R."/>
            <person name="Ruytinx J."/>
            <person name="Liao H.L."/>
            <person name="Branco S."/>
            <person name="Kuo A."/>
            <person name="LaButti K."/>
            <person name="Lipzen A."/>
            <person name="Andreopoulos W."/>
            <person name="Pangilinan J."/>
            <person name="Riley R."/>
            <person name="Hundley H."/>
            <person name="Na H."/>
            <person name="Barry K."/>
            <person name="Grigoriev I.V."/>
            <person name="Stajich J.E."/>
            <person name="Kennedy P.G."/>
        </authorList>
    </citation>
    <scope>NUCLEOTIDE SEQUENCE</scope>
    <source>
        <strain evidence="2">MN1</strain>
    </source>
</reference>
<accession>A0A9P7DRB5</accession>
<proteinExistence type="predicted"/>
<feature type="region of interest" description="Disordered" evidence="1">
    <location>
        <begin position="132"/>
        <end position="270"/>
    </location>
</feature>
<evidence type="ECO:0000256" key="1">
    <source>
        <dbReference type="SAM" id="MobiDB-lite"/>
    </source>
</evidence>
<protein>
    <submittedName>
        <fullName evidence="2">Uncharacterized protein</fullName>
    </submittedName>
</protein>
<dbReference type="RefSeq" id="XP_041186063.1">
    <property type="nucleotide sequence ID" value="XM_041333710.1"/>
</dbReference>
<organism evidence="2 3">
    <name type="scientific">Suillus subaureus</name>
    <dbReference type="NCBI Taxonomy" id="48587"/>
    <lineage>
        <taxon>Eukaryota</taxon>
        <taxon>Fungi</taxon>
        <taxon>Dikarya</taxon>
        <taxon>Basidiomycota</taxon>
        <taxon>Agaricomycotina</taxon>
        <taxon>Agaricomycetes</taxon>
        <taxon>Agaricomycetidae</taxon>
        <taxon>Boletales</taxon>
        <taxon>Suillineae</taxon>
        <taxon>Suillaceae</taxon>
        <taxon>Suillus</taxon>
    </lineage>
</organism>
<dbReference type="GeneID" id="64627727"/>
<dbReference type="Proteomes" id="UP000807769">
    <property type="component" value="Unassembled WGS sequence"/>
</dbReference>
<evidence type="ECO:0000313" key="3">
    <source>
        <dbReference type="Proteomes" id="UP000807769"/>
    </source>
</evidence>
<feature type="compositionally biased region" description="Pro residues" evidence="1">
    <location>
        <begin position="218"/>
        <end position="229"/>
    </location>
</feature>
<gene>
    <name evidence="2" type="ORF">BJ212DRAFT_1305067</name>
</gene>
<dbReference type="AlphaFoldDB" id="A0A9P7DRB5"/>
<comment type="caution">
    <text evidence="2">The sequence shown here is derived from an EMBL/GenBank/DDBJ whole genome shotgun (WGS) entry which is preliminary data.</text>
</comment>
<name>A0A9P7DRB5_9AGAM</name>
<dbReference type="OrthoDB" id="2665354at2759"/>
<sequence length="387" mass="42484">MTVHLLTRWILFYSDGKKAMAAADNGPSGSDKGQIYSVIAKLVFMDHINLRGKYKKIKVTFGSMGTGVMLAEGTPAKNLLDAALQELPWYMELDAIWHSNPSMAAKVHSSRPGTDHAGAFYSLVQLHGGAGPSMYYGPSQHSSHTPDVSDSPSAYQHGPYLPQNENVFAGDNDDDIADHYGPLHSPLGDALDHIDDDNDMMLGSPSPVTGKKHQLPSSPSPPPSPPKPFIMPLRTPASTYNNHSVFGIQKPSSCGGSKKKKAKSDVSQQVEQVRDEIKSLHSSVMSHHKGRHQHHIAKLKAKSEHNHDVKKYDWLCTTREHEVSQAMVSHQRLQEAKDAEIQLCETDIWVHQAHSLVLNKEAETLCLKIQFHQMMQASKAASDGGTG</sequence>
<keyword evidence="3" id="KW-1185">Reference proteome</keyword>
<feature type="compositionally biased region" description="Polar residues" evidence="1">
    <location>
        <begin position="139"/>
        <end position="154"/>
    </location>
</feature>
<evidence type="ECO:0000313" key="2">
    <source>
        <dbReference type="EMBL" id="KAG1801250.1"/>
    </source>
</evidence>